<dbReference type="CDD" id="cd03230">
    <property type="entry name" value="ABC_DR_subfamily_A"/>
    <property type="match status" value="1"/>
</dbReference>
<dbReference type="InterPro" id="IPR027417">
    <property type="entry name" value="P-loop_NTPase"/>
</dbReference>
<dbReference type="InterPro" id="IPR003439">
    <property type="entry name" value="ABC_transporter-like_ATP-bd"/>
</dbReference>
<reference evidence="5" key="1">
    <citation type="submission" date="2019-03" db="EMBL/GenBank/DDBJ databases">
        <title>Lake Tanganyika Metagenome-Assembled Genomes (MAGs).</title>
        <authorList>
            <person name="Tran P."/>
        </authorList>
    </citation>
    <scope>NUCLEOTIDE SEQUENCE</scope>
    <source>
        <strain evidence="5">M_DeepCast_400m_m2_100</strain>
    </source>
</reference>
<dbReference type="GO" id="GO:0016887">
    <property type="term" value="F:ATP hydrolysis activity"/>
    <property type="evidence" value="ECO:0007669"/>
    <property type="project" value="InterPro"/>
</dbReference>
<dbReference type="Proteomes" id="UP000748308">
    <property type="component" value="Unassembled WGS sequence"/>
</dbReference>
<dbReference type="PANTHER" id="PTHR42939:SF1">
    <property type="entry name" value="ABC TRANSPORTER ATP-BINDING PROTEIN ALBC-RELATED"/>
    <property type="match status" value="1"/>
</dbReference>
<dbReference type="Gene3D" id="3.40.50.300">
    <property type="entry name" value="P-loop containing nucleotide triphosphate hydrolases"/>
    <property type="match status" value="1"/>
</dbReference>
<organism evidence="5 6">
    <name type="scientific">Eiseniibacteriota bacterium</name>
    <dbReference type="NCBI Taxonomy" id="2212470"/>
    <lineage>
        <taxon>Bacteria</taxon>
        <taxon>Candidatus Eiseniibacteriota</taxon>
    </lineage>
</organism>
<dbReference type="EMBL" id="VGIY01000064">
    <property type="protein sequence ID" value="MBM3316993.1"/>
    <property type="molecule type" value="Genomic_DNA"/>
</dbReference>
<dbReference type="InterPro" id="IPR051782">
    <property type="entry name" value="ABC_Transporter_VariousFunc"/>
</dbReference>
<sequence>MAGAAEVVLGFERIEKVYRAGWRRGVHALRGVTLTVGAGEAVALLGHNGAGKTTLMKLALGLLRPTRGGGRLLGRPLGDRVARRAVGFQPEQPYLYPFLSARETLELLGHLNGLRGAPLRRRVGEAAERLGLEPALDTQVRRLSRGWLQRLALAGALMPDPRLLLLDEPLSGLDPQARLGVKDLIRELRAEGRTLLFNSHVLPDVEQVADRVAVLRGGELVACGSLDDLLSRDGGGYELELGGPVPALVAAWPGAERLWSRPEAGRSFWRFPPLGRQEQQRLLGGILAGGGEIVSFAARREGLEAFFSRLMTAPRREEAA</sequence>
<dbReference type="AlphaFoldDB" id="A0A937XBR0"/>
<evidence type="ECO:0000256" key="1">
    <source>
        <dbReference type="ARBA" id="ARBA00022448"/>
    </source>
</evidence>
<comment type="caution">
    <text evidence="5">The sequence shown here is derived from an EMBL/GenBank/DDBJ whole genome shotgun (WGS) entry which is preliminary data.</text>
</comment>
<accession>A0A937XBR0</accession>
<dbReference type="SUPFAM" id="SSF52540">
    <property type="entry name" value="P-loop containing nucleoside triphosphate hydrolases"/>
    <property type="match status" value="1"/>
</dbReference>
<proteinExistence type="predicted"/>
<dbReference type="Pfam" id="PF00005">
    <property type="entry name" value="ABC_tran"/>
    <property type="match status" value="1"/>
</dbReference>
<dbReference type="PROSITE" id="PS50893">
    <property type="entry name" value="ABC_TRANSPORTER_2"/>
    <property type="match status" value="1"/>
</dbReference>
<name>A0A937XBR0_UNCEI</name>
<gene>
    <name evidence="5" type="ORF">FJY75_03985</name>
</gene>
<keyword evidence="2" id="KW-0547">Nucleotide-binding</keyword>
<evidence type="ECO:0000313" key="5">
    <source>
        <dbReference type="EMBL" id="MBM3316993.1"/>
    </source>
</evidence>
<dbReference type="PANTHER" id="PTHR42939">
    <property type="entry name" value="ABC TRANSPORTER ATP-BINDING PROTEIN ALBC-RELATED"/>
    <property type="match status" value="1"/>
</dbReference>
<feature type="domain" description="ABC transporter" evidence="4">
    <location>
        <begin position="12"/>
        <end position="242"/>
    </location>
</feature>
<dbReference type="GO" id="GO:0005524">
    <property type="term" value="F:ATP binding"/>
    <property type="evidence" value="ECO:0007669"/>
    <property type="project" value="UniProtKB-KW"/>
</dbReference>
<evidence type="ECO:0000256" key="3">
    <source>
        <dbReference type="ARBA" id="ARBA00022840"/>
    </source>
</evidence>
<keyword evidence="3 5" id="KW-0067">ATP-binding</keyword>
<evidence type="ECO:0000313" key="6">
    <source>
        <dbReference type="Proteomes" id="UP000748308"/>
    </source>
</evidence>
<keyword evidence="1" id="KW-0813">Transport</keyword>
<dbReference type="SMART" id="SM00382">
    <property type="entry name" value="AAA"/>
    <property type="match status" value="1"/>
</dbReference>
<evidence type="ECO:0000256" key="2">
    <source>
        <dbReference type="ARBA" id="ARBA00022741"/>
    </source>
</evidence>
<protein>
    <submittedName>
        <fullName evidence="5">ABC transporter ATP-binding protein</fullName>
    </submittedName>
</protein>
<evidence type="ECO:0000259" key="4">
    <source>
        <dbReference type="PROSITE" id="PS50893"/>
    </source>
</evidence>
<dbReference type="InterPro" id="IPR003593">
    <property type="entry name" value="AAA+_ATPase"/>
</dbReference>